<dbReference type="EMBL" id="LIAE01006276">
    <property type="protein sequence ID" value="PAV91995.1"/>
    <property type="molecule type" value="Genomic_DNA"/>
</dbReference>
<dbReference type="Pfam" id="PF01273">
    <property type="entry name" value="LBP_BPI_CETP"/>
    <property type="match status" value="1"/>
</dbReference>
<protein>
    <recommendedName>
        <fullName evidence="7">Lipid-binding serum glycoprotein C-terminal domain-containing protein</fullName>
    </recommendedName>
</protein>
<sequence length="456" mass="50749">MFTWSMSKMHIRASGQFEASLNSPLLLPTVPITGHFEALLGHVALSLSVKFERSPLGAPFLRSLGCRSSVGYVDLNVRNTGLLTDFFINSFKSFLIGHFKPQVEQRMCQMIQRIVDADMNSLLATIPLKIRINEQRFDILRTSPIVFKSKPRSKLGQKVFSNVTMLLNYVSDLRNQDLLLDYSLLTDPFIQSGAMAMMAKGEISWRGQSGTPFFPPNIRLPPPHGVHMAEFIASDYLANSLLYHAYKQSLIDLTIGPESSDALKDILVTTCTSGFCLGEFLGNLGEAYPNRQVEVQFRAKKAPIVVFVEDRARFRLHGHMDLFVRAINATTPAVLVVSSDSTITANIAMAIDANKVKGNATIDSLDFKLKETKLQDVDASSFADLGLFGAEFLEKLLTQILQHGIVLPTMQGIQLKSPKLTFHERYLRVTTYFKLDEAYASNLVRAAVRSTFNSVG</sequence>
<organism evidence="5 6">
    <name type="scientific">Diploscapter pachys</name>
    <dbReference type="NCBI Taxonomy" id="2018661"/>
    <lineage>
        <taxon>Eukaryota</taxon>
        <taxon>Metazoa</taxon>
        <taxon>Ecdysozoa</taxon>
        <taxon>Nematoda</taxon>
        <taxon>Chromadorea</taxon>
        <taxon>Rhabditida</taxon>
        <taxon>Rhabditina</taxon>
        <taxon>Rhabditomorpha</taxon>
        <taxon>Rhabditoidea</taxon>
        <taxon>Rhabditidae</taxon>
        <taxon>Diploscapter</taxon>
    </lineage>
</organism>
<proteinExistence type="inferred from homology"/>
<evidence type="ECO:0000313" key="6">
    <source>
        <dbReference type="Proteomes" id="UP000218231"/>
    </source>
</evidence>
<dbReference type="InterPro" id="IPR017942">
    <property type="entry name" value="Lipid-bd_serum_glycop_N"/>
</dbReference>
<reference evidence="5 6" key="1">
    <citation type="journal article" date="2017" name="Curr. Biol.">
        <title>Genome architecture and evolution of a unichromosomal asexual nematode.</title>
        <authorList>
            <person name="Fradin H."/>
            <person name="Zegar C."/>
            <person name="Gutwein M."/>
            <person name="Lucas J."/>
            <person name="Kovtun M."/>
            <person name="Corcoran D."/>
            <person name="Baugh L.R."/>
            <person name="Kiontke K."/>
            <person name="Gunsalus K."/>
            <person name="Fitch D.H."/>
            <person name="Piano F."/>
        </authorList>
    </citation>
    <scope>NUCLEOTIDE SEQUENCE [LARGE SCALE GENOMIC DNA]</scope>
    <source>
        <strain evidence="5">PF1309</strain>
    </source>
</reference>
<dbReference type="GO" id="GO:0005615">
    <property type="term" value="C:extracellular space"/>
    <property type="evidence" value="ECO:0007669"/>
    <property type="project" value="TreeGrafter"/>
</dbReference>
<dbReference type="InterPro" id="IPR001124">
    <property type="entry name" value="Lipid-bd_serum_glycop_C"/>
</dbReference>
<dbReference type="PANTHER" id="PTHR10504">
    <property type="entry name" value="BACTERICIDAL PERMEABILITY-INCREASING BPI PROTEIN-RELATED"/>
    <property type="match status" value="1"/>
</dbReference>
<dbReference type="Gene3D" id="3.15.20.10">
    <property type="entry name" value="Bactericidal permeability-increasing protein, domain 2"/>
    <property type="match status" value="1"/>
</dbReference>
<evidence type="ECO:0000256" key="2">
    <source>
        <dbReference type="ARBA" id="ARBA00023157"/>
    </source>
</evidence>
<evidence type="ECO:0000259" key="3">
    <source>
        <dbReference type="SMART" id="SM00328"/>
    </source>
</evidence>
<dbReference type="SMART" id="SM00329">
    <property type="entry name" value="BPI2"/>
    <property type="match status" value="1"/>
</dbReference>
<evidence type="ECO:0008006" key="7">
    <source>
        <dbReference type="Google" id="ProtNLM"/>
    </source>
</evidence>
<evidence type="ECO:0000259" key="4">
    <source>
        <dbReference type="SMART" id="SM00329"/>
    </source>
</evidence>
<comment type="similarity">
    <text evidence="1">Belongs to the BPI/LBP/Plunc superfamily. BPI/LBP family.</text>
</comment>
<dbReference type="STRING" id="2018661.A0A2A2M136"/>
<gene>
    <name evidence="5" type="ORF">WR25_22116</name>
</gene>
<feature type="domain" description="Lipid-binding serum glycoprotein C-terminal" evidence="4">
    <location>
        <begin position="223"/>
        <end position="431"/>
    </location>
</feature>
<comment type="caution">
    <text evidence="5">The sequence shown here is derived from an EMBL/GenBank/DDBJ whole genome shotgun (WGS) entry which is preliminary data.</text>
</comment>
<dbReference type="OrthoDB" id="10255543at2759"/>
<accession>A0A2A2M136</accession>
<dbReference type="Gene3D" id="3.15.10.10">
    <property type="entry name" value="Bactericidal permeability-increasing protein, domain 1"/>
    <property type="match status" value="1"/>
</dbReference>
<dbReference type="AlphaFoldDB" id="A0A2A2M136"/>
<dbReference type="PANTHER" id="PTHR10504:SF137">
    <property type="entry name" value="BPI FOLD-CONTAINING FAMILY C PROTEIN"/>
    <property type="match status" value="1"/>
</dbReference>
<name>A0A2A2M136_9BILA</name>
<feature type="domain" description="Lipid-binding serum glycoprotein N-terminal" evidence="3">
    <location>
        <begin position="1"/>
        <end position="164"/>
    </location>
</feature>
<evidence type="ECO:0000256" key="1">
    <source>
        <dbReference type="ARBA" id="ARBA00007292"/>
    </source>
</evidence>
<dbReference type="GO" id="GO:0008289">
    <property type="term" value="F:lipid binding"/>
    <property type="evidence" value="ECO:0007669"/>
    <property type="project" value="InterPro"/>
</dbReference>
<keyword evidence="6" id="KW-1185">Reference proteome</keyword>
<dbReference type="SUPFAM" id="SSF55394">
    <property type="entry name" value="Bactericidal permeability-increasing protein, BPI"/>
    <property type="match status" value="2"/>
</dbReference>
<dbReference type="InterPro" id="IPR032942">
    <property type="entry name" value="BPI/LBP/Plunc"/>
</dbReference>
<dbReference type="Pfam" id="PF02886">
    <property type="entry name" value="LBP_BPI_CETP_C"/>
    <property type="match status" value="1"/>
</dbReference>
<dbReference type="SMART" id="SM00328">
    <property type="entry name" value="BPI1"/>
    <property type="match status" value="1"/>
</dbReference>
<evidence type="ECO:0000313" key="5">
    <source>
        <dbReference type="EMBL" id="PAV91995.1"/>
    </source>
</evidence>
<dbReference type="Proteomes" id="UP000218231">
    <property type="component" value="Unassembled WGS sequence"/>
</dbReference>
<dbReference type="InterPro" id="IPR017943">
    <property type="entry name" value="Bactericidal_perm-incr_a/b_dom"/>
</dbReference>
<keyword evidence="2" id="KW-1015">Disulfide bond</keyword>